<dbReference type="OrthoDB" id="5946976at2759"/>
<dbReference type="GO" id="GO:0005739">
    <property type="term" value="C:mitochondrion"/>
    <property type="evidence" value="ECO:0007669"/>
    <property type="project" value="TreeGrafter"/>
</dbReference>
<dbReference type="SUPFAM" id="SSF56601">
    <property type="entry name" value="beta-lactamase/transpeptidase-like"/>
    <property type="match status" value="1"/>
</dbReference>
<feature type="compositionally biased region" description="Basic and acidic residues" evidence="1">
    <location>
        <begin position="217"/>
        <end position="226"/>
    </location>
</feature>
<dbReference type="RefSeq" id="XP_018019532.1">
    <property type="nucleotide sequence ID" value="XM_018164043.2"/>
</dbReference>
<dbReference type="AlphaFoldDB" id="A0A8B7P0I9"/>
<dbReference type="Proteomes" id="UP000694843">
    <property type="component" value="Unplaced"/>
</dbReference>
<dbReference type="InterPro" id="IPR012338">
    <property type="entry name" value="Beta-lactam/transpept-like"/>
</dbReference>
<name>A0A8B7P0I9_HYAAZ</name>
<keyword evidence="3" id="KW-1185">Reference proteome</keyword>
<sequence length="855" mass="96063">MTSSQLIKIKIPVMLPGALRTLSTSSKRIFKYNTAKHCANTFQTTSGSYNHINRFDSLVCQTADHPYYLYGQAEHQEYSRENKYFRHLSHVGVYLTVLVLGTTAVSCDSEEEEHPHNSNDEHESENEINLECSSRHRFFKYSRSGLKHLSCSSLFCSSTGNRQECIPEEDFVYPCRHACIEKNDEAPIDLFQISDESQHDSDSQSGLVRKHAPTVHLDGKSDENNSAHKKKMKDAISRSTSIIRGKLLRSGACGASVAVMMDGDFVWCQGIGHCNVETGANCTQHSRYRIASISKPMTAVMALSLWEDGLLDLDAPISNYLDDWPKKTVDGKQVEITTRHLLTHSSGIRHYCLKKPKENSRKNMERDDGTRSSSKVDKNKRNIAAKNSSDDVSTSSEDARLDNFKKYVEARRTRLQPWLNQNKFIEEKERLKREKQREADLWEYYITKPYESVQEALDLFKDDDLFFKPGSAFLYSSHGYVLLSRVLEAASGSPFPKLARDFFHNAGLHQTDLDSPHAILTHRVPCYVRDENHDLLNAPYVDNSYKWAGGGFISSTVDLVRFGSALLYSLHATPHMIKEHNVKPGYLKSSTVQQMWSPYFYHNPAQAFTQDYMKGYGLGWCIRVPRMDHYDKALDQDSPKANQEQEENSYVAISKNWGHNADSALETPQQQSTCSPEQISDSAGKMCLETKSPSLDVCYSSAPENELEDGNWVEGDPVGGRTGRMACSQSKFAAYHTGAAIGGSSVLLIMPDIPGDWLVQKLVGTADDGETKHSSEMDGKITKNEKYRCVVAGQSPWNGCCLCNRKTDDEVEPTSRIREPLEIRGIVVAIISNHTGVNFTDEAFKIAAEFSAVSS</sequence>
<feature type="region of interest" description="Disordered" evidence="1">
    <location>
        <begin position="196"/>
        <end position="236"/>
    </location>
</feature>
<feature type="compositionally biased region" description="Polar residues" evidence="1">
    <location>
        <begin position="385"/>
        <end position="396"/>
    </location>
</feature>
<evidence type="ECO:0000256" key="1">
    <source>
        <dbReference type="SAM" id="MobiDB-lite"/>
    </source>
</evidence>
<evidence type="ECO:0000313" key="4">
    <source>
        <dbReference type="RefSeq" id="XP_018019532.1"/>
    </source>
</evidence>
<feature type="region of interest" description="Disordered" evidence="1">
    <location>
        <begin position="353"/>
        <end position="396"/>
    </location>
</feature>
<dbReference type="InterPro" id="IPR052794">
    <property type="entry name" value="Mito_Ser_Protease_LACTB"/>
</dbReference>
<gene>
    <name evidence="4" type="primary">LOC108675999</name>
</gene>
<dbReference type="Gene3D" id="3.40.710.10">
    <property type="entry name" value="DD-peptidase/beta-lactamase superfamily"/>
    <property type="match status" value="1"/>
</dbReference>
<dbReference type="GeneID" id="108675999"/>
<accession>A0A8B7P0I9</accession>
<dbReference type="GO" id="GO:0008233">
    <property type="term" value="F:peptidase activity"/>
    <property type="evidence" value="ECO:0007669"/>
    <property type="project" value="TreeGrafter"/>
</dbReference>
<evidence type="ECO:0000313" key="3">
    <source>
        <dbReference type="Proteomes" id="UP000694843"/>
    </source>
</evidence>
<dbReference type="KEGG" id="hazt:108675999"/>
<protein>
    <submittedName>
        <fullName evidence="4">Uncharacterized protein LOC108675999</fullName>
    </submittedName>
</protein>
<dbReference type="PANTHER" id="PTHR46520">
    <property type="entry name" value="SERINE BETA-LACTAMASE-LIKE PROTEIN LACTB, MITOCHONDRIAL"/>
    <property type="match status" value="1"/>
</dbReference>
<proteinExistence type="predicted"/>
<feature type="domain" description="Beta-lactamase-related" evidence="2">
    <location>
        <begin position="251"/>
        <end position="360"/>
    </location>
</feature>
<evidence type="ECO:0000259" key="2">
    <source>
        <dbReference type="Pfam" id="PF00144"/>
    </source>
</evidence>
<dbReference type="GO" id="GO:0019216">
    <property type="term" value="P:regulation of lipid metabolic process"/>
    <property type="evidence" value="ECO:0007669"/>
    <property type="project" value="TreeGrafter"/>
</dbReference>
<dbReference type="PANTHER" id="PTHR46520:SF1">
    <property type="entry name" value="SERINE BETA-LACTAMASE-LIKE PROTEIN LACTB, MITOCHONDRIAL"/>
    <property type="match status" value="1"/>
</dbReference>
<organism evidence="3 4">
    <name type="scientific">Hyalella azteca</name>
    <name type="common">Amphipod</name>
    <dbReference type="NCBI Taxonomy" id="294128"/>
    <lineage>
        <taxon>Eukaryota</taxon>
        <taxon>Metazoa</taxon>
        <taxon>Ecdysozoa</taxon>
        <taxon>Arthropoda</taxon>
        <taxon>Crustacea</taxon>
        <taxon>Multicrustacea</taxon>
        <taxon>Malacostraca</taxon>
        <taxon>Eumalacostraca</taxon>
        <taxon>Peracarida</taxon>
        <taxon>Amphipoda</taxon>
        <taxon>Senticaudata</taxon>
        <taxon>Talitrida</taxon>
        <taxon>Talitroidea</taxon>
        <taxon>Hyalellidae</taxon>
        <taxon>Hyalella</taxon>
    </lineage>
</organism>
<dbReference type="GO" id="GO:0006508">
    <property type="term" value="P:proteolysis"/>
    <property type="evidence" value="ECO:0007669"/>
    <property type="project" value="TreeGrafter"/>
</dbReference>
<dbReference type="Pfam" id="PF00144">
    <property type="entry name" value="Beta-lactamase"/>
    <property type="match status" value="2"/>
</dbReference>
<feature type="compositionally biased region" description="Basic and acidic residues" evidence="1">
    <location>
        <begin position="355"/>
        <end position="380"/>
    </location>
</feature>
<feature type="domain" description="Beta-lactamase-related" evidence="2">
    <location>
        <begin position="447"/>
        <end position="626"/>
    </location>
</feature>
<dbReference type="InterPro" id="IPR001466">
    <property type="entry name" value="Beta-lactam-related"/>
</dbReference>
<reference evidence="4" key="1">
    <citation type="submission" date="2025-08" db="UniProtKB">
        <authorList>
            <consortium name="RefSeq"/>
        </authorList>
    </citation>
    <scope>IDENTIFICATION</scope>
    <source>
        <tissue evidence="4">Whole organism</tissue>
    </source>
</reference>